<dbReference type="InterPro" id="IPR018880">
    <property type="entry name" value="Phage_P4_Ash"/>
</dbReference>
<protein>
    <submittedName>
        <fullName evidence="1">Ash family protein</fullName>
    </submittedName>
</protein>
<organism evidence="1 2">
    <name type="scientific">Escherichia coli</name>
    <dbReference type="NCBI Taxonomy" id="562"/>
    <lineage>
        <taxon>Bacteria</taxon>
        <taxon>Pseudomonadati</taxon>
        <taxon>Pseudomonadota</taxon>
        <taxon>Gammaproteobacteria</taxon>
        <taxon>Enterobacterales</taxon>
        <taxon>Enterobacteriaceae</taxon>
        <taxon>Escherichia</taxon>
    </lineage>
</organism>
<dbReference type="Proteomes" id="UP000524010">
    <property type="component" value="Unassembled WGS sequence"/>
</dbReference>
<sequence length="173" mass="18560">MVAVNHIPHLVHTQTAFVWRFLALNIGEKNQLIASVENSYDSRAPHKTGVGIGVLGKTEAHNTRPACFFVPHSHTLSMVGCTGAEQSAPVSSVSGYANPVQSATSEIGVSGGGYLNHTEEAANMATIPTLVHSQTAFLWRFIIFGASDHQIIHVTAWTEREARNRCPSGCVAV</sequence>
<gene>
    <name evidence="1" type="ORF">BTB68_004521</name>
</gene>
<dbReference type="EMBL" id="AASRHK010000072">
    <property type="protein sequence ID" value="EFF8956478.1"/>
    <property type="molecule type" value="Genomic_DNA"/>
</dbReference>
<feature type="non-terminal residue" evidence="1">
    <location>
        <position position="173"/>
    </location>
</feature>
<accession>A0A8S7NT49</accession>
<reference evidence="1 2" key="1">
    <citation type="submission" date="2020-02" db="EMBL/GenBank/DDBJ databases">
        <authorList>
            <consortium name="PulseNet: The National Subtyping Network for Foodborne Disease Surveillance"/>
            <person name="Tarr C.L."/>
            <person name="Trees E."/>
            <person name="Katz L.S."/>
            <person name="Carleton-Romer H.A."/>
            <person name="Stroika S."/>
            <person name="Kucerova Z."/>
            <person name="Roache K.F."/>
            <person name="Sabol A.L."/>
            <person name="Besser J."/>
            <person name="Gerner-Smidt P."/>
        </authorList>
    </citation>
    <scope>NUCLEOTIDE SEQUENCE [LARGE SCALE GENOMIC DNA]</scope>
    <source>
        <strain evidence="1 2">PNUSAE005278</strain>
    </source>
</reference>
<comment type="caution">
    <text evidence="1">The sequence shown here is derived from an EMBL/GenBank/DDBJ whole genome shotgun (WGS) entry which is preliminary data.</text>
</comment>
<proteinExistence type="predicted"/>
<dbReference type="AlphaFoldDB" id="A0A8S7NT49"/>
<evidence type="ECO:0000313" key="1">
    <source>
        <dbReference type="EMBL" id="EFF8956478.1"/>
    </source>
</evidence>
<evidence type="ECO:0000313" key="2">
    <source>
        <dbReference type="Proteomes" id="UP000524010"/>
    </source>
</evidence>
<name>A0A8S7NT49_ECOLX</name>
<dbReference type="Pfam" id="PF10554">
    <property type="entry name" value="Phage_ASH"/>
    <property type="match status" value="1"/>
</dbReference>
<dbReference type="NCBIfam" id="NF033153">
    <property type="entry name" value="phage_ICD_like"/>
    <property type="match status" value="1"/>
</dbReference>